<reference evidence="1 2" key="1">
    <citation type="submission" date="2018-09" db="EMBL/GenBank/DDBJ databases">
        <authorList>
            <person name="Zhu H."/>
        </authorList>
    </citation>
    <scope>NUCLEOTIDE SEQUENCE [LARGE SCALE GENOMIC DNA]</scope>
    <source>
        <strain evidence="1 2">K2W22B-5</strain>
    </source>
</reference>
<keyword evidence="2" id="KW-1185">Reference proteome</keyword>
<dbReference type="AlphaFoldDB" id="A0A418VWQ3"/>
<dbReference type="EMBL" id="QYUL01000002">
    <property type="protein sequence ID" value="RJF81573.1"/>
    <property type="molecule type" value="Genomic_DNA"/>
</dbReference>
<accession>A0A418VWQ3</accession>
<organism evidence="1 2">
    <name type="scientific">Azospirillum cavernae</name>
    <dbReference type="NCBI Taxonomy" id="2320860"/>
    <lineage>
        <taxon>Bacteria</taxon>
        <taxon>Pseudomonadati</taxon>
        <taxon>Pseudomonadota</taxon>
        <taxon>Alphaproteobacteria</taxon>
        <taxon>Rhodospirillales</taxon>
        <taxon>Azospirillaceae</taxon>
        <taxon>Azospirillum</taxon>
    </lineage>
</organism>
<proteinExistence type="predicted"/>
<protein>
    <submittedName>
        <fullName evidence="1">Uncharacterized protein</fullName>
    </submittedName>
</protein>
<evidence type="ECO:0000313" key="2">
    <source>
        <dbReference type="Proteomes" id="UP000283458"/>
    </source>
</evidence>
<dbReference type="Proteomes" id="UP000283458">
    <property type="component" value="Unassembled WGS sequence"/>
</dbReference>
<sequence length="108" mass="11794">MSKCKDPAGALHFDTQDAWARPLAGFCIFLEEENNEVVSAAGFEPTAPGFIPLRLSPPPLWGVRGLDCPFALGPKARRRRPSSLYTFPLAGAWLGIGMTQARRSVPRL</sequence>
<comment type="caution">
    <text evidence="1">The sequence shown here is derived from an EMBL/GenBank/DDBJ whole genome shotgun (WGS) entry which is preliminary data.</text>
</comment>
<evidence type="ECO:0000313" key="1">
    <source>
        <dbReference type="EMBL" id="RJF81573.1"/>
    </source>
</evidence>
<gene>
    <name evidence="1" type="ORF">D3877_15650</name>
</gene>
<name>A0A418VWQ3_9PROT</name>